<comment type="caution">
    <text evidence="1">The sequence shown here is derived from an EMBL/GenBank/DDBJ whole genome shotgun (WGS) entry which is preliminary data.</text>
</comment>
<protein>
    <submittedName>
        <fullName evidence="1">Uncharacterized protein</fullName>
    </submittedName>
</protein>
<dbReference type="EMBL" id="JAACXV010009332">
    <property type="protein sequence ID" value="KAF7275718.1"/>
    <property type="molecule type" value="Genomic_DNA"/>
</dbReference>
<proteinExistence type="predicted"/>
<gene>
    <name evidence="1" type="ORF">GWI33_011338</name>
</gene>
<evidence type="ECO:0000313" key="1">
    <source>
        <dbReference type="EMBL" id="KAF7275718.1"/>
    </source>
</evidence>
<keyword evidence="2" id="KW-1185">Reference proteome</keyword>
<dbReference type="Proteomes" id="UP000625711">
    <property type="component" value="Unassembled WGS sequence"/>
</dbReference>
<organism evidence="1 2">
    <name type="scientific">Rhynchophorus ferrugineus</name>
    <name type="common">Red palm weevil</name>
    <name type="synonym">Curculio ferrugineus</name>
    <dbReference type="NCBI Taxonomy" id="354439"/>
    <lineage>
        <taxon>Eukaryota</taxon>
        <taxon>Metazoa</taxon>
        <taxon>Ecdysozoa</taxon>
        <taxon>Arthropoda</taxon>
        <taxon>Hexapoda</taxon>
        <taxon>Insecta</taxon>
        <taxon>Pterygota</taxon>
        <taxon>Neoptera</taxon>
        <taxon>Endopterygota</taxon>
        <taxon>Coleoptera</taxon>
        <taxon>Polyphaga</taxon>
        <taxon>Cucujiformia</taxon>
        <taxon>Curculionidae</taxon>
        <taxon>Dryophthorinae</taxon>
        <taxon>Rhynchophorus</taxon>
    </lineage>
</organism>
<evidence type="ECO:0000313" key="2">
    <source>
        <dbReference type="Proteomes" id="UP000625711"/>
    </source>
</evidence>
<accession>A0A834IBR2</accession>
<feature type="non-terminal residue" evidence="1">
    <location>
        <position position="1"/>
    </location>
</feature>
<name>A0A834IBR2_RHYFE</name>
<reference evidence="1" key="1">
    <citation type="submission" date="2020-08" db="EMBL/GenBank/DDBJ databases">
        <title>Genome sequencing and assembly of the red palm weevil Rhynchophorus ferrugineus.</title>
        <authorList>
            <person name="Dias G.B."/>
            <person name="Bergman C.M."/>
            <person name="Manee M."/>
        </authorList>
    </citation>
    <scope>NUCLEOTIDE SEQUENCE</scope>
    <source>
        <strain evidence="1">AA-2017</strain>
        <tissue evidence="1">Whole larva</tissue>
    </source>
</reference>
<dbReference type="AlphaFoldDB" id="A0A834IBR2"/>
<sequence length="212" mass="24412">VTETKIEILLASKNSQKYIQHDYTTEVTLTNLKCHINSYEPAISSKIYYVLVISHHDTVHATRITRPDNVGCIEFPGTYTYKSNSMESIKAELFCVRLNTTSKRTLKRLFGKKPAHNFKVPLMTYYGEVSIEVRPTNRGHYIFNKPGDSVKPDILSASVSVKDNPTSKIRRYSTLTFEQTTEEHSQNDTETVGVSVRKDRMYYTYPPRKLNF</sequence>